<keyword evidence="1" id="KW-1133">Transmembrane helix</keyword>
<evidence type="ECO:0000256" key="2">
    <source>
        <dbReference type="SAM" id="SignalP"/>
    </source>
</evidence>
<name>A0A2H9ZYZ3_9ASPA</name>
<keyword evidence="1" id="KW-0472">Membrane</keyword>
<dbReference type="AlphaFoldDB" id="A0A2H9ZYZ3"/>
<feature type="signal peptide" evidence="2">
    <location>
        <begin position="1"/>
        <end position="23"/>
    </location>
</feature>
<reference evidence="3 4" key="1">
    <citation type="journal article" date="2017" name="Nature">
        <title>The Apostasia genome and the evolution of orchids.</title>
        <authorList>
            <person name="Zhang G.Q."/>
            <person name="Liu K.W."/>
            <person name="Li Z."/>
            <person name="Lohaus R."/>
            <person name="Hsiao Y.Y."/>
            <person name="Niu S.C."/>
            <person name="Wang J.Y."/>
            <person name="Lin Y.C."/>
            <person name="Xu Q."/>
            <person name="Chen L.J."/>
            <person name="Yoshida K."/>
            <person name="Fujiwara S."/>
            <person name="Wang Z.W."/>
            <person name="Zhang Y.Q."/>
            <person name="Mitsuda N."/>
            <person name="Wang M."/>
            <person name="Liu G.H."/>
            <person name="Pecoraro L."/>
            <person name="Huang H.X."/>
            <person name="Xiao X.J."/>
            <person name="Lin M."/>
            <person name="Wu X.Y."/>
            <person name="Wu W.L."/>
            <person name="Chen Y.Y."/>
            <person name="Chang S.B."/>
            <person name="Sakamoto S."/>
            <person name="Ohme-Takagi M."/>
            <person name="Yagi M."/>
            <person name="Zeng S.J."/>
            <person name="Shen C.Y."/>
            <person name="Yeh C.M."/>
            <person name="Luo Y.B."/>
            <person name="Tsai W.C."/>
            <person name="Van de Peer Y."/>
            <person name="Liu Z.J."/>
        </authorList>
    </citation>
    <scope>NUCLEOTIDE SEQUENCE [LARGE SCALE GENOMIC DNA]</scope>
    <source>
        <strain evidence="4">cv. Shenzhen</strain>
        <tissue evidence="3">Stem</tissue>
    </source>
</reference>
<sequence>MAASYLLPVLLLGTSVAALMTSAQPIVRFLSPFYEVDRNDRTFDLVIAAALQEYNSNAYANSHPFFHKLRALSVLRSMMVVGVPAVVPAVVPYIPRVAYMFILNLGGQMLYPGQQPGGPAVVVRINLAFWVNLPLYAANIISGTFSSGVVD</sequence>
<evidence type="ECO:0000256" key="1">
    <source>
        <dbReference type="SAM" id="Phobius"/>
    </source>
</evidence>
<dbReference type="EMBL" id="KZ452350">
    <property type="protein sequence ID" value="PKA48492.1"/>
    <property type="molecule type" value="Genomic_DNA"/>
</dbReference>
<keyword evidence="4" id="KW-1185">Reference proteome</keyword>
<feature type="transmembrane region" description="Helical" evidence="1">
    <location>
        <begin position="74"/>
        <end position="94"/>
    </location>
</feature>
<organism evidence="3 4">
    <name type="scientific">Apostasia shenzhenica</name>
    <dbReference type="NCBI Taxonomy" id="1088818"/>
    <lineage>
        <taxon>Eukaryota</taxon>
        <taxon>Viridiplantae</taxon>
        <taxon>Streptophyta</taxon>
        <taxon>Embryophyta</taxon>
        <taxon>Tracheophyta</taxon>
        <taxon>Spermatophyta</taxon>
        <taxon>Magnoliopsida</taxon>
        <taxon>Liliopsida</taxon>
        <taxon>Asparagales</taxon>
        <taxon>Orchidaceae</taxon>
        <taxon>Apostasioideae</taxon>
        <taxon>Apostasia</taxon>
    </lineage>
</organism>
<accession>A0A2H9ZYZ3</accession>
<evidence type="ECO:0000313" key="4">
    <source>
        <dbReference type="Proteomes" id="UP000236161"/>
    </source>
</evidence>
<evidence type="ECO:0000313" key="3">
    <source>
        <dbReference type="EMBL" id="PKA48492.1"/>
    </source>
</evidence>
<proteinExistence type="predicted"/>
<keyword evidence="2" id="KW-0732">Signal</keyword>
<keyword evidence="1" id="KW-0812">Transmembrane</keyword>
<dbReference type="Proteomes" id="UP000236161">
    <property type="component" value="Unassembled WGS sequence"/>
</dbReference>
<feature type="chain" id="PRO_5014115084" evidence="2">
    <location>
        <begin position="24"/>
        <end position="151"/>
    </location>
</feature>
<gene>
    <name evidence="3" type="ORF">AXF42_Ash021319</name>
</gene>
<protein>
    <submittedName>
        <fullName evidence="3">Uncharacterized protein</fullName>
    </submittedName>
</protein>